<organism evidence="4 5">
    <name type="scientific">Nesterenkonia lacusekhoensis</name>
    <dbReference type="NCBI Taxonomy" id="150832"/>
    <lineage>
        <taxon>Bacteria</taxon>
        <taxon>Bacillati</taxon>
        <taxon>Actinomycetota</taxon>
        <taxon>Actinomycetes</taxon>
        <taxon>Micrococcales</taxon>
        <taxon>Micrococcaceae</taxon>
        <taxon>Nesterenkonia</taxon>
    </lineage>
</organism>
<keyword evidence="2" id="KW-0812">Transmembrane</keyword>
<feature type="transmembrane region" description="Helical" evidence="2">
    <location>
        <begin position="41"/>
        <end position="60"/>
    </location>
</feature>
<feature type="domain" description="LytR/CpsA/Psr regulator C-terminal" evidence="3">
    <location>
        <begin position="132"/>
        <end position="217"/>
    </location>
</feature>
<dbReference type="Proteomes" id="UP001519331">
    <property type="component" value="Unassembled WGS sequence"/>
</dbReference>
<protein>
    <recommendedName>
        <fullName evidence="3">LytR/CpsA/Psr regulator C-terminal domain-containing protein</fullName>
    </recommendedName>
</protein>
<accession>A0ABS4SYK2</accession>
<name>A0ABS4SYK2_9MICC</name>
<dbReference type="EMBL" id="JAGINX010000001">
    <property type="protein sequence ID" value="MBP2317000.1"/>
    <property type="molecule type" value="Genomic_DNA"/>
</dbReference>
<dbReference type="RefSeq" id="WP_210047236.1">
    <property type="nucleotide sequence ID" value="NZ_JAGINX010000001.1"/>
</dbReference>
<evidence type="ECO:0000313" key="5">
    <source>
        <dbReference type="Proteomes" id="UP001519331"/>
    </source>
</evidence>
<gene>
    <name evidence="4" type="ORF">JOF45_000019</name>
</gene>
<evidence type="ECO:0000256" key="2">
    <source>
        <dbReference type="SAM" id="Phobius"/>
    </source>
</evidence>
<keyword evidence="2" id="KW-1133">Transmembrane helix</keyword>
<reference evidence="4 5" key="1">
    <citation type="submission" date="2021-03" db="EMBL/GenBank/DDBJ databases">
        <title>Sequencing the genomes of 1000 actinobacteria strains.</title>
        <authorList>
            <person name="Klenk H.-P."/>
        </authorList>
    </citation>
    <scope>NUCLEOTIDE SEQUENCE [LARGE SCALE GENOMIC DNA]</scope>
    <source>
        <strain evidence="4 5">DSM 12544</strain>
    </source>
</reference>
<evidence type="ECO:0000256" key="1">
    <source>
        <dbReference type="SAM" id="MobiDB-lite"/>
    </source>
</evidence>
<feature type="region of interest" description="Disordered" evidence="1">
    <location>
        <begin position="67"/>
        <end position="131"/>
    </location>
</feature>
<comment type="caution">
    <text evidence="4">The sequence shown here is derived from an EMBL/GenBank/DDBJ whole genome shotgun (WGS) entry which is preliminary data.</text>
</comment>
<feature type="region of interest" description="Disordered" evidence="1">
    <location>
        <begin position="1"/>
        <end position="34"/>
    </location>
</feature>
<dbReference type="Pfam" id="PF13399">
    <property type="entry name" value="LytR_C"/>
    <property type="match status" value="1"/>
</dbReference>
<evidence type="ECO:0000259" key="3">
    <source>
        <dbReference type="Pfam" id="PF13399"/>
    </source>
</evidence>
<dbReference type="Gene3D" id="3.30.70.2390">
    <property type="match status" value="1"/>
</dbReference>
<proteinExistence type="predicted"/>
<keyword evidence="2" id="KW-0472">Membrane</keyword>
<feature type="compositionally biased region" description="Acidic residues" evidence="1">
    <location>
        <begin position="74"/>
        <end position="130"/>
    </location>
</feature>
<evidence type="ECO:0000313" key="4">
    <source>
        <dbReference type="EMBL" id="MBP2317000.1"/>
    </source>
</evidence>
<dbReference type="InterPro" id="IPR027381">
    <property type="entry name" value="LytR/CpsA/Psr_C"/>
</dbReference>
<keyword evidence="5" id="KW-1185">Reference proteome</keyword>
<sequence>MSQHPHDEFDDVPPYQSGEAGKHRAPGASGGAAGRSGGLKWIGLLAVVVLVVGLFSWLVFGDDDDAETTAGDQDATEEQEDAAQDDDGGEGDGQDEAAQDEGGQDEGGQGEDGQDEAAQGQDEEEAEVDMETPVQVFNYAGPNGTAANAQTQLEEQGYNVTALNNWEGGWGDTPTPAIYYPADQEEFAQQLAADMGIDTVQSSGSFTTLAVVVGEEYAPGQ</sequence>